<dbReference type="EMBL" id="JARBHB010000004">
    <property type="protein sequence ID" value="KAJ8886346.1"/>
    <property type="molecule type" value="Genomic_DNA"/>
</dbReference>
<organism evidence="2 3">
    <name type="scientific">Dryococelus australis</name>
    <dbReference type="NCBI Taxonomy" id="614101"/>
    <lineage>
        <taxon>Eukaryota</taxon>
        <taxon>Metazoa</taxon>
        <taxon>Ecdysozoa</taxon>
        <taxon>Arthropoda</taxon>
        <taxon>Hexapoda</taxon>
        <taxon>Insecta</taxon>
        <taxon>Pterygota</taxon>
        <taxon>Neoptera</taxon>
        <taxon>Polyneoptera</taxon>
        <taxon>Phasmatodea</taxon>
        <taxon>Verophasmatodea</taxon>
        <taxon>Anareolatae</taxon>
        <taxon>Phasmatidae</taxon>
        <taxon>Eurycanthinae</taxon>
        <taxon>Dryococelus</taxon>
    </lineage>
</organism>
<name>A0ABQ9HPV7_9NEOP</name>
<feature type="transmembrane region" description="Helical" evidence="1">
    <location>
        <begin position="46"/>
        <end position="68"/>
    </location>
</feature>
<keyword evidence="1" id="KW-0472">Membrane</keyword>
<proteinExistence type="predicted"/>
<comment type="caution">
    <text evidence="2">The sequence shown here is derived from an EMBL/GenBank/DDBJ whole genome shotgun (WGS) entry which is preliminary data.</text>
</comment>
<feature type="transmembrane region" description="Helical" evidence="1">
    <location>
        <begin position="6"/>
        <end position="26"/>
    </location>
</feature>
<keyword evidence="1" id="KW-0812">Transmembrane</keyword>
<dbReference type="Proteomes" id="UP001159363">
    <property type="component" value="Chromosome X"/>
</dbReference>
<keyword evidence="1" id="KW-1133">Transmembrane helix</keyword>
<protein>
    <submittedName>
        <fullName evidence="2">Uncharacterized protein</fullName>
    </submittedName>
</protein>
<gene>
    <name evidence="2" type="ORF">PR048_012557</name>
</gene>
<accession>A0ABQ9HPV7</accession>
<evidence type="ECO:0000313" key="2">
    <source>
        <dbReference type="EMBL" id="KAJ8886346.1"/>
    </source>
</evidence>
<keyword evidence="3" id="KW-1185">Reference proteome</keyword>
<sequence length="122" mass="13495">MLVTLIVAMPISIVLSRTLVVGPLLASSLLKISVFGRSIALPTSWLAWFIVCLCWTSLSPLLVFTFLAGLDSDHLSFFGVLHTLSVTSSEDCAWDFAVADWCHYRKLLDAQIDLRFPPRTPA</sequence>
<evidence type="ECO:0000256" key="1">
    <source>
        <dbReference type="SAM" id="Phobius"/>
    </source>
</evidence>
<evidence type="ECO:0000313" key="3">
    <source>
        <dbReference type="Proteomes" id="UP001159363"/>
    </source>
</evidence>
<reference evidence="2 3" key="1">
    <citation type="submission" date="2023-02" db="EMBL/GenBank/DDBJ databases">
        <title>LHISI_Scaffold_Assembly.</title>
        <authorList>
            <person name="Stuart O.P."/>
            <person name="Cleave R."/>
            <person name="Magrath M.J.L."/>
            <person name="Mikheyev A.S."/>
        </authorList>
    </citation>
    <scope>NUCLEOTIDE SEQUENCE [LARGE SCALE GENOMIC DNA]</scope>
    <source>
        <strain evidence="2">Daus_M_001</strain>
        <tissue evidence="2">Leg muscle</tissue>
    </source>
</reference>